<gene>
    <name evidence="3" type="ORF">MICPUCDRAFT_46500</name>
</gene>
<feature type="region of interest" description="Disordered" evidence="1">
    <location>
        <begin position="146"/>
        <end position="172"/>
    </location>
</feature>
<keyword evidence="2" id="KW-0472">Membrane</keyword>
<dbReference type="KEGG" id="mpp:MICPUCDRAFT_46500"/>
<feature type="compositionally biased region" description="Acidic residues" evidence="1">
    <location>
        <begin position="147"/>
        <end position="163"/>
    </location>
</feature>
<organism evidence="4">
    <name type="scientific">Micromonas pusilla (strain CCMP1545)</name>
    <name type="common">Picoplanktonic green alga</name>
    <dbReference type="NCBI Taxonomy" id="564608"/>
    <lineage>
        <taxon>Eukaryota</taxon>
        <taxon>Viridiplantae</taxon>
        <taxon>Chlorophyta</taxon>
        <taxon>Mamiellophyceae</taxon>
        <taxon>Mamiellales</taxon>
        <taxon>Mamiellaceae</taxon>
        <taxon>Micromonas</taxon>
    </lineage>
</organism>
<evidence type="ECO:0000256" key="1">
    <source>
        <dbReference type="SAM" id="MobiDB-lite"/>
    </source>
</evidence>
<evidence type="ECO:0000313" key="3">
    <source>
        <dbReference type="EMBL" id="EEH59264.1"/>
    </source>
</evidence>
<name>C1MJV9_MICPC</name>
<proteinExistence type="predicted"/>
<keyword evidence="2" id="KW-0812">Transmembrane</keyword>
<dbReference type="Proteomes" id="UP000001876">
    <property type="component" value="Unassembled WGS sequence"/>
</dbReference>
<dbReference type="OrthoDB" id="528882at2759"/>
<dbReference type="PANTHER" id="PTHR34859:SF2">
    <property type="entry name" value="LYSM DOMAIN-CONTAINING PROTEIN"/>
    <property type="match status" value="1"/>
</dbReference>
<dbReference type="GeneID" id="9681897"/>
<dbReference type="eggNOG" id="ENOG502S6IW">
    <property type="taxonomic scope" value="Eukaryota"/>
</dbReference>
<reference evidence="3 4" key="1">
    <citation type="journal article" date="2009" name="Science">
        <title>Green evolution and dynamic adaptations revealed by genomes of the marine picoeukaryotes Micromonas.</title>
        <authorList>
            <person name="Worden A.Z."/>
            <person name="Lee J.H."/>
            <person name="Mock T."/>
            <person name="Rouze P."/>
            <person name="Simmons M.P."/>
            <person name="Aerts A.L."/>
            <person name="Allen A.E."/>
            <person name="Cuvelier M.L."/>
            <person name="Derelle E."/>
            <person name="Everett M.V."/>
            <person name="Foulon E."/>
            <person name="Grimwood J."/>
            <person name="Gundlach H."/>
            <person name="Henrissat B."/>
            <person name="Napoli C."/>
            <person name="McDonald S.M."/>
            <person name="Parker M.S."/>
            <person name="Rombauts S."/>
            <person name="Salamov A."/>
            <person name="Von Dassow P."/>
            <person name="Badger J.H."/>
            <person name="Coutinho P.M."/>
            <person name="Demir E."/>
            <person name="Dubchak I."/>
            <person name="Gentemann C."/>
            <person name="Eikrem W."/>
            <person name="Gready J.E."/>
            <person name="John U."/>
            <person name="Lanier W."/>
            <person name="Lindquist E.A."/>
            <person name="Lucas S."/>
            <person name="Mayer K.F."/>
            <person name="Moreau H."/>
            <person name="Not F."/>
            <person name="Otillar R."/>
            <person name="Panaud O."/>
            <person name="Pangilinan J."/>
            <person name="Paulsen I."/>
            <person name="Piegu B."/>
            <person name="Poliakov A."/>
            <person name="Robbens S."/>
            <person name="Schmutz J."/>
            <person name="Toulza E."/>
            <person name="Wyss T."/>
            <person name="Zelensky A."/>
            <person name="Zhou K."/>
            <person name="Armbrust E.V."/>
            <person name="Bhattacharya D."/>
            <person name="Goodenough U.W."/>
            <person name="Van de Peer Y."/>
            <person name="Grigoriev I.V."/>
        </authorList>
    </citation>
    <scope>NUCLEOTIDE SEQUENCE [LARGE SCALE GENOMIC DNA]</scope>
    <source>
        <strain evidence="3 4">CCMP1545</strain>
    </source>
</reference>
<evidence type="ECO:0000313" key="4">
    <source>
        <dbReference type="Proteomes" id="UP000001876"/>
    </source>
</evidence>
<feature type="transmembrane region" description="Helical" evidence="2">
    <location>
        <begin position="29"/>
        <end position="49"/>
    </location>
</feature>
<keyword evidence="4" id="KW-1185">Reference proteome</keyword>
<protein>
    <submittedName>
        <fullName evidence="3">Predicted protein</fullName>
    </submittedName>
</protein>
<dbReference type="RefSeq" id="XP_003055888.1">
    <property type="nucleotide sequence ID" value="XM_003055842.1"/>
</dbReference>
<evidence type="ECO:0000256" key="2">
    <source>
        <dbReference type="SAM" id="Phobius"/>
    </source>
</evidence>
<dbReference type="EMBL" id="GG663736">
    <property type="protein sequence ID" value="EEH59264.1"/>
    <property type="molecule type" value="Genomic_DNA"/>
</dbReference>
<keyword evidence="2" id="KW-1133">Transmembrane helix</keyword>
<dbReference type="AlphaFoldDB" id="C1MJV9"/>
<dbReference type="STRING" id="564608.C1MJV9"/>
<sequence>MGLPAALVAQEATPLLRKKDAAAAPPSRGWRFVVVGAALIATVLATLLVTARVSSRGVKLGGGYSLLNETAPIYSETGLPAALVAQEATATELQIPREVDEKTPSPALRELIDALTMGPDDDVPPPETVACSPAELAEARAAVFDDGNLDDGELDDGDFDGPSEEEHGTKRKRDAAAAAAAVDDDDVSAEPAALARRARCREAVAAAAISAEELENLAVEDGAFDETETCPSGEDAHAVTHATGAKGTYEKKLLATIAIEEAAAGYAVKQKNATLANRAGAGLGGWGKFSSSASSAVDAASTANGVRGNAQIIAAEGTGDFCWKDSYGRGVGKIPKRCGAGYELIGLLCYKKCSAGFTRWGLDCHQSCLPGWTNHGLFCYKGSAVAKGRGAGKSISKWAYPNPACNAAAGLGESQETELDAFDEEPSELDAALAELGERDEDLDAEEDEDFEKKLAARLGNATVARLGCRFGCGHKNRRGRRKFGCKRLIVGGNLCRERGMDVNGLLCYPQCEDAYPGQGRTSFGCCLCKVDCAKVGYKSGIGPVCRKKIILMSTGLGSGAGRPLSPKCDAHMENDAGLCYKKCRDGFDGVGPVCWGEPPTGWVNCGMGAAVDKATCGSAIADMVLGPLEIIAFAASFGTSTAATAPAKAAAKAAKGAAKELAEQGTESLVKQVKKQVVETTGESMATGGGAQLVSSIGGLQKSPSTVDTLRKAMEIAALVDPTGVSSTVAAYAHDKCDKISP</sequence>
<dbReference type="PANTHER" id="PTHR34859">
    <property type="entry name" value="UNNAMED PRODUCT"/>
    <property type="match status" value="1"/>
</dbReference>
<accession>C1MJV9</accession>